<proteinExistence type="inferred from homology"/>
<evidence type="ECO:0000256" key="5">
    <source>
        <dbReference type="ARBA" id="ARBA00022723"/>
    </source>
</evidence>
<sequence>MDDLRITSFNVRGLNTPEKRHGVALLPKRHATKILLLQETHYKGDRCFALPGKQFAQSFHSTYTASASRGVSILFHKTVSFICNSQYTGGEGRVLFLKGTINNKQITIANLYAPNTDQASWLISQLEVLKHFAVGQIILGGDINATLNPILDSSTGRSQLP</sequence>
<evidence type="ECO:0000256" key="8">
    <source>
        <dbReference type="ARBA" id="ARBA00022842"/>
    </source>
</evidence>
<dbReference type="EC" id="3.1.11.2" evidence="4"/>
<dbReference type="GO" id="GO:0003906">
    <property type="term" value="F:DNA-(apurinic or apyrimidinic site) endonuclease activity"/>
    <property type="evidence" value="ECO:0007669"/>
    <property type="project" value="TreeGrafter"/>
</dbReference>
<dbReference type="SUPFAM" id="SSF56219">
    <property type="entry name" value="DNase I-like"/>
    <property type="match status" value="1"/>
</dbReference>
<keyword evidence="6" id="KW-0227">DNA damage</keyword>
<organism evidence="11 12">
    <name type="scientific">Eleutherodactylus coqui</name>
    <name type="common">Puerto Rican coqui</name>
    <dbReference type="NCBI Taxonomy" id="57060"/>
    <lineage>
        <taxon>Eukaryota</taxon>
        <taxon>Metazoa</taxon>
        <taxon>Chordata</taxon>
        <taxon>Craniata</taxon>
        <taxon>Vertebrata</taxon>
        <taxon>Euteleostomi</taxon>
        <taxon>Amphibia</taxon>
        <taxon>Batrachia</taxon>
        <taxon>Anura</taxon>
        <taxon>Neobatrachia</taxon>
        <taxon>Hyloidea</taxon>
        <taxon>Eleutherodactylidae</taxon>
        <taxon>Eleutherodactylinae</taxon>
        <taxon>Eleutherodactylus</taxon>
        <taxon>Eleutherodactylus</taxon>
    </lineage>
</organism>
<keyword evidence="12" id="KW-1185">Reference proteome</keyword>
<dbReference type="GO" id="GO:0046872">
    <property type="term" value="F:metal ion binding"/>
    <property type="evidence" value="ECO:0007669"/>
    <property type="project" value="UniProtKB-KW"/>
</dbReference>
<dbReference type="GO" id="GO:0006284">
    <property type="term" value="P:base-excision repair"/>
    <property type="evidence" value="ECO:0007669"/>
    <property type="project" value="TreeGrafter"/>
</dbReference>
<evidence type="ECO:0000256" key="1">
    <source>
        <dbReference type="ARBA" id="ARBA00000493"/>
    </source>
</evidence>
<accession>A0A8J6EEF0</accession>
<evidence type="ECO:0000256" key="7">
    <source>
        <dbReference type="ARBA" id="ARBA00022801"/>
    </source>
</evidence>
<dbReference type="GO" id="GO:0008311">
    <property type="term" value="F:double-stranded DNA 3'-5' DNA exonuclease activity"/>
    <property type="evidence" value="ECO:0007669"/>
    <property type="project" value="UniProtKB-EC"/>
</dbReference>
<keyword evidence="9" id="KW-0234">DNA repair</keyword>
<evidence type="ECO:0000313" key="12">
    <source>
        <dbReference type="Proteomes" id="UP000770717"/>
    </source>
</evidence>
<dbReference type="InterPro" id="IPR004808">
    <property type="entry name" value="AP_endonuc_1"/>
</dbReference>
<protein>
    <recommendedName>
        <fullName evidence="4">exodeoxyribonuclease III</fullName>
        <ecNumber evidence="4">3.1.11.2</ecNumber>
    </recommendedName>
</protein>
<name>A0A8J6EEF0_ELECQ</name>
<evidence type="ECO:0000259" key="10">
    <source>
        <dbReference type="Pfam" id="PF03372"/>
    </source>
</evidence>
<dbReference type="Gene3D" id="3.60.10.10">
    <property type="entry name" value="Endonuclease/exonuclease/phosphatase"/>
    <property type="match status" value="1"/>
</dbReference>
<dbReference type="InterPro" id="IPR005135">
    <property type="entry name" value="Endo/exonuclease/phosphatase"/>
</dbReference>
<keyword evidence="8" id="KW-0460">Magnesium</keyword>
<comment type="catalytic activity">
    <reaction evidence="1">
        <text>Exonucleolytic cleavage in the 3'- to 5'-direction to yield nucleoside 5'-phosphates.</text>
        <dbReference type="EC" id="3.1.11.2"/>
    </reaction>
</comment>
<evidence type="ECO:0000256" key="3">
    <source>
        <dbReference type="ARBA" id="ARBA00007092"/>
    </source>
</evidence>
<comment type="similarity">
    <text evidence="3">Belongs to the DNA repair enzymes AP/ExoA family.</text>
</comment>
<evidence type="ECO:0000256" key="9">
    <source>
        <dbReference type="ARBA" id="ARBA00023204"/>
    </source>
</evidence>
<dbReference type="AlphaFoldDB" id="A0A8J6EEF0"/>
<dbReference type="Pfam" id="PF03372">
    <property type="entry name" value="Exo_endo_phos"/>
    <property type="match status" value="1"/>
</dbReference>
<reference evidence="11" key="1">
    <citation type="thesis" date="2020" institute="ProQuest LLC" country="789 East Eisenhower Parkway, Ann Arbor, MI, USA">
        <title>Comparative Genomics and Chromosome Evolution.</title>
        <authorList>
            <person name="Mudd A.B."/>
        </authorList>
    </citation>
    <scope>NUCLEOTIDE SEQUENCE</scope>
    <source>
        <strain evidence="11">HN-11 Male</strain>
        <tissue evidence="11">Kidney and liver</tissue>
    </source>
</reference>
<keyword evidence="5" id="KW-0479">Metal-binding</keyword>
<dbReference type="GO" id="GO:0005634">
    <property type="term" value="C:nucleus"/>
    <property type="evidence" value="ECO:0007669"/>
    <property type="project" value="TreeGrafter"/>
</dbReference>
<evidence type="ECO:0000256" key="2">
    <source>
        <dbReference type="ARBA" id="ARBA00001946"/>
    </source>
</evidence>
<feature type="domain" description="Endonuclease/exonuclease/phosphatase" evidence="10">
    <location>
        <begin position="8"/>
        <end position="147"/>
    </location>
</feature>
<evidence type="ECO:0000256" key="4">
    <source>
        <dbReference type="ARBA" id="ARBA00012115"/>
    </source>
</evidence>
<dbReference type="OrthoDB" id="9836372at2759"/>
<evidence type="ECO:0000256" key="6">
    <source>
        <dbReference type="ARBA" id="ARBA00022763"/>
    </source>
</evidence>
<dbReference type="InterPro" id="IPR036691">
    <property type="entry name" value="Endo/exonu/phosph_ase_sf"/>
</dbReference>
<dbReference type="EMBL" id="WNTK01001272">
    <property type="protein sequence ID" value="KAG9467622.1"/>
    <property type="molecule type" value="Genomic_DNA"/>
</dbReference>
<dbReference type="Proteomes" id="UP000770717">
    <property type="component" value="Unassembled WGS sequence"/>
</dbReference>
<comment type="cofactor">
    <cofactor evidence="2">
        <name>Mg(2+)</name>
        <dbReference type="ChEBI" id="CHEBI:18420"/>
    </cofactor>
</comment>
<evidence type="ECO:0000313" key="11">
    <source>
        <dbReference type="EMBL" id="KAG9467622.1"/>
    </source>
</evidence>
<dbReference type="GO" id="GO:0008081">
    <property type="term" value="F:phosphoric diester hydrolase activity"/>
    <property type="evidence" value="ECO:0007669"/>
    <property type="project" value="TreeGrafter"/>
</dbReference>
<dbReference type="PANTHER" id="PTHR22748:SF26">
    <property type="entry name" value="ENDONUCLEASE_EXONUCLEASE_PHOSPHATASE DOMAIN-CONTAINING PROTEIN"/>
    <property type="match status" value="1"/>
</dbReference>
<comment type="caution">
    <text evidence="11">The sequence shown here is derived from an EMBL/GenBank/DDBJ whole genome shotgun (WGS) entry which is preliminary data.</text>
</comment>
<gene>
    <name evidence="11" type="ORF">GDO78_014583</name>
</gene>
<keyword evidence="7" id="KW-0378">Hydrolase</keyword>
<dbReference type="PANTHER" id="PTHR22748">
    <property type="entry name" value="AP ENDONUCLEASE"/>
    <property type="match status" value="1"/>
</dbReference>